<keyword evidence="4 5" id="KW-0274">FAD</keyword>
<feature type="domain" description="Adaptive response protein AidB N-terminal" evidence="9">
    <location>
        <begin position="37"/>
        <end position="198"/>
    </location>
</feature>
<reference evidence="10" key="2">
    <citation type="submission" date="2020-09" db="EMBL/GenBank/DDBJ databases">
        <authorList>
            <person name="Sun Q."/>
            <person name="Kim S."/>
        </authorList>
    </citation>
    <scope>NUCLEOTIDE SEQUENCE</scope>
    <source>
        <strain evidence="10">KCTC 42651</strain>
    </source>
</reference>
<proteinExistence type="inferred from homology"/>
<dbReference type="Proteomes" id="UP000630353">
    <property type="component" value="Unassembled WGS sequence"/>
</dbReference>
<dbReference type="AlphaFoldDB" id="A0A918XP45"/>
<gene>
    <name evidence="10" type="ORF">GCM10017083_04140</name>
</gene>
<comment type="caution">
    <text evidence="10">The sequence shown here is derived from an EMBL/GenBank/DDBJ whole genome shotgun (WGS) entry which is preliminary data.</text>
</comment>
<evidence type="ECO:0000256" key="6">
    <source>
        <dbReference type="SAM" id="MobiDB-lite"/>
    </source>
</evidence>
<protein>
    <submittedName>
        <fullName evidence="10">Acyl-CoA dehydrogenase</fullName>
    </submittedName>
</protein>
<evidence type="ECO:0000259" key="7">
    <source>
        <dbReference type="Pfam" id="PF00441"/>
    </source>
</evidence>
<evidence type="ECO:0000256" key="2">
    <source>
        <dbReference type="ARBA" id="ARBA00009347"/>
    </source>
</evidence>
<dbReference type="Pfam" id="PF00441">
    <property type="entry name" value="Acyl-CoA_dh_1"/>
    <property type="match status" value="1"/>
</dbReference>
<feature type="region of interest" description="Disordered" evidence="6">
    <location>
        <begin position="1"/>
        <end position="20"/>
    </location>
</feature>
<dbReference type="InterPro" id="IPR006091">
    <property type="entry name" value="Acyl-CoA_Oxase/DH_mid-dom"/>
</dbReference>
<dbReference type="InterPro" id="IPR041504">
    <property type="entry name" value="AidB_N"/>
</dbReference>
<evidence type="ECO:0000256" key="3">
    <source>
        <dbReference type="ARBA" id="ARBA00022630"/>
    </source>
</evidence>
<evidence type="ECO:0000259" key="9">
    <source>
        <dbReference type="Pfam" id="PF18158"/>
    </source>
</evidence>
<evidence type="ECO:0000259" key="8">
    <source>
        <dbReference type="Pfam" id="PF02770"/>
    </source>
</evidence>
<evidence type="ECO:0000313" key="11">
    <source>
        <dbReference type="Proteomes" id="UP000630353"/>
    </source>
</evidence>
<keyword evidence="11" id="KW-1185">Reference proteome</keyword>
<dbReference type="InterPro" id="IPR052904">
    <property type="entry name" value="Acyl-CoA_dehydrogenase-like"/>
</dbReference>
<comment type="cofactor">
    <cofactor evidence="1 5">
        <name>FAD</name>
        <dbReference type="ChEBI" id="CHEBI:57692"/>
    </cofactor>
</comment>
<dbReference type="SUPFAM" id="SSF56645">
    <property type="entry name" value="Acyl-CoA dehydrogenase NM domain-like"/>
    <property type="match status" value="1"/>
</dbReference>
<feature type="domain" description="Acyl-CoA oxidase/dehydrogenase middle" evidence="8">
    <location>
        <begin position="206"/>
        <end position="303"/>
    </location>
</feature>
<dbReference type="Gene3D" id="6.10.250.600">
    <property type="match status" value="1"/>
</dbReference>
<evidence type="ECO:0000256" key="1">
    <source>
        <dbReference type="ARBA" id="ARBA00001974"/>
    </source>
</evidence>
<dbReference type="Pfam" id="PF18158">
    <property type="entry name" value="AidB_N"/>
    <property type="match status" value="1"/>
</dbReference>
<feature type="domain" description="Acyl-CoA dehydrogenase/oxidase C-terminal" evidence="7">
    <location>
        <begin position="314"/>
        <end position="466"/>
    </location>
</feature>
<dbReference type="InterPro" id="IPR006089">
    <property type="entry name" value="Acyl-CoA_DH_CS"/>
</dbReference>
<reference evidence="10" key="1">
    <citation type="journal article" date="2014" name="Int. J. Syst. Evol. Microbiol.">
        <title>Complete genome sequence of Corynebacterium casei LMG S-19264T (=DSM 44701T), isolated from a smear-ripened cheese.</title>
        <authorList>
            <consortium name="US DOE Joint Genome Institute (JGI-PGF)"/>
            <person name="Walter F."/>
            <person name="Albersmeier A."/>
            <person name="Kalinowski J."/>
            <person name="Ruckert C."/>
        </authorList>
    </citation>
    <scope>NUCLEOTIDE SEQUENCE</scope>
    <source>
        <strain evidence="10">KCTC 42651</strain>
    </source>
</reference>
<dbReference type="PROSITE" id="PS00073">
    <property type="entry name" value="ACYL_COA_DH_2"/>
    <property type="match status" value="1"/>
</dbReference>
<dbReference type="Gene3D" id="1.20.140.10">
    <property type="entry name" value="Butyryl-CoA Dehydrogenase, subunit A, domain 3"/>
    <property type="match status" value="1"/>
</dbReference>
<dbReference type="PANTHER" id="PTHR42707:SF2">
    <property type="entry name" value="ACD11 DEHYDROGENASE"/>
    <property type="match status" value="1"/>
</dbReference>
<evidence type="ECO:0000256" key="4">
    <source>
        <dbReference type="ARBA" id="ARBA00022827"/>
    </source>
</evidence>
<keyword evidence="3 5" id="KW-0285">Flavoprotein</keyword>
<dbReference type="InterPro" id="IPR036250">
    <property type="entry name" value="AcylCo_DH-like_C"/>
</dbReference>
<dbReference type="Gene3D" id="2.40.110.20">
    <property type="match status" value="1"/>
</dbReference>
<dbReference type="GO" id="GO:0003995">
    <property type="term" value="F:acyl-CoA dehydrogenase activity"/>
    <property type="evidence" value="ECO:0007669"/>
    <property type="project" value="InterPro"/>
</dbReference>
<evidence type="ECO:0000313" key="10">
    <source>
        <dbReference type="EMBL" id="GHD40657.1"/>
    </source>
</evidence>
<dbReference type="SUPFAM" id="SSF47203">
    <property type="entry name" value="Acyl-CoA dehydrogenase C-terminal domain-like"/>
    <property type="match status" value="1"/>
</dbReference>
<dbReference type="EMBL" id="BMZS01000001">
    <property type="protein sequence ID" value="GHD40657.1"/>
    <property type="molecule type" value="Genomic_DNA"/>
</dbReference>
<organism evidence="10 11">
    <name type="scientific">Thalassobaculum fulvum</name>
    <dbReference type="NCBI Taxonomy" id="1633335"/>
    <lineage>
        <taxon>Bacteria</taxon>
        <taxon>Pseudomonadati</taxon>
        <taxon>Pseudomonadota</taxon>
        <taxon>Alphaproteobacteria</taxon>
        <taxon>Rhodospirillales</taxon>
        <taxon>Thalassobaculaceae</taxon>
        <taxon>Thalassobaculum</taxon>
    </lineage>
</organism>
<evidence type="ECO:0000256" key="5">
    <source>
        <dbReference type="RuleBase" id="RU362125"/>
    </source>
</evidence>
<dbReference type="InterPro" id="IPR009100">
    <property type="entry name" value="AcylCoA_DH/oxidase_NM_dom_sf"/>
</dbReference>
<dbReference type="InterPro" id="IPR009075">
    <property type="entry name" value="AcylCo_DH/oxidase_C"/>
</dbReference>
<dbReference type="RefSeq" id="WP_189987241.1">
    <property type="nucleotide sequence ID" value="NZ_BMZS01000001.1"/>
</dbReference>
<accession>A0A918XP45</accession>
<sequence>MNHASAIAHGTEATQDSRRPALVGRAAAAARSAAVAPTTRGLNYFRVDRGLRGLLSLYMDAPLLAHLEPHLDELGGLAGGRLGELADLAERHQPVLHQRDRFGRDEEWIEVHPAYRAMEEIAYGRFGMHAMSHRAGVLGWPAAMPPLAKYVFHYLFAQAEFGLLCPVNLTDSSSTLVDLFGSEELRAKYLDAMWTQDLDRLQRCAQFMTEKAGGSDVGANELVAVRDGDHWRLWGEKWFCSNVDAELAVLLARPEGAPAGSRGLGLFLLPKTLDDGSRNGYRIVRLKDKLGSRSMASGEIVFEGAVAYQLGELDRGLKQMLVMVNSSRVSHLTRAAGMMRRCLNEALQASRHRNAFGRAVIDHPLMRRQLMKLMVPTEQALSTMMYAAAMSASDDESAQAVLRMVTPIAKYRACRDNVTVATGAMEARGGNGYIEDWPNARLVRDAHLGLIWEGTSNINALDAVQRAVAKNGAHRALRDDLEERLGDAGGLPGQFRTRLRHGIADAVRFAEEVASAPENERFCRLAAGQLYHAMTAALLAAEGVRLGADGGDASRLLLARFVLEHRLQASRPVSLDALRWEDEATSALLSDEPVSLETAAALAVA</sequence>
<name>A0A918XP45_9PROT</name>
<dbReference type="Pfam" id="PF02770">
    <property type="entry name" value="Acyl-CoA_dh_M"/>
    <property type="match status" value="1"/>
</dbReference>
<comment type="similarity">
    <text evidence="2 5">Belongs to the acyl-CoA dehydrogenase family.</text>
</comment>
<keyword evidence="5" id="KW-0560">Oxidoreductase</keyword>
<dbReference type="PANTHER" id="PTHR42707">
    <property type="entry name" value="ACYL-COA DEHYDROGENASE"/>
    <property type="match status" value="1"/>
</dbReference>